<reference evidence="1 2" key="1">
    <citation type="submission" date="2021-04" db="EMBL/GenBank/DDBJ databases">
        <title>Mariniflexile gromovii gen. nov., sp. nov., a gliding bacterium isolated from the sea urchin Strongylocentrotus intermedius.</title>
        <authorList>
            <person name="Ko S."/>
            <person name="Le V."/>
            <person name="Ahn C.-Y."/>
            <person name="Oh H.-M."/>
        </authorList>
    </citation>
    <scope>NUCLEOTIDE SEQUENCE [LARGE SCALE GENOMIC DNA]</scope>
    <source>
        <strain evidence="1 2">KCTC 12570</strain>
    </source>
</reference>
<dbReference type="Proteomes" id="UP000670776">
    <property type="component" value="Unassembled WGS sequence"/>
</dbReference>
<proteinExistence type="predicted"/>
<evidence type="ECO:0000313" key="2">
    <source>
        <dbReference type="Proteomes" id="UP000670776"/>
    </source>
</evidence>
<comment type="caution">
    <text evidence="1">The sequence shown here is derived from an EMBL/GenBank/DDBJ whole genome shotgun (WGS) entry which is preliminary data.</text>
</comment>
<evidence type="ECO:0008006" key="3">
    <source>
        <dbReference type="Google" id="ProtNLM"/>
    </source>
</evidence>
<name>A0ABS4BW17_9FLAO</name>
<sequence length="295" mass="34639">MKSHYSIIRFVNNPLSKENLAIGMILISNNKLFYKFSKEKINLAHKINNSNGNLLDYTIKKISDFIDFQLKEEVCLFSKEVSVNLEYLNRLSIYNNGFLQFDNPMLLNLDFDNEKFNNFFKKYIELNLKPQQKAVIDRTFIRTIRKVFYEPLYNVIDLNYKIKKEQIPNLFFDYTLDGIGVNGSVYSVKSIDLNSEKPIDSLRHEISDLESLNYRLDLFSKENNLNFHDNSHYLVIDPYKGSKSSYHKLYEILMEQNDNDYPYSIIGTDSLPLIASNIKNSNSIIKFSDFIEKKS</sequence>
<evidence type="ECO:0000313" key="1">
    <source>
        <dbReference type="EMBL" id="MBP0904785.1"/>
    </source>
</evidence>
<protein>
    <recommendedName>
        <fullName evidence="3">DUF3037 family protein</fullName>
    </recommendedName>
</protein>
<keyword evidence="2" id="KW-1185">Reference proteome</keyword>
<organism evidence="1 2">
    <name type="scientific">Mariniflexile gromovii</name>
    <dbReference type="NCBI Taxonomy" id="362523"/>
    <lineage>
        <taxon>Bacteria</taxon>
        <taxon>Pseudomonadati</taxon>
        <taxon>Bacteroidota</taxon>
        <taxon>Flavobacteriia</taxon>
        <taxon>Flavobacteriales</taxon>
        <taxon>Flavobacteriaceae</taxon>
        <taxon>Mariniflexile</taxon>
    </lineage>
</organism>
<accession>A0ABS4BW17</accession>
<dbReference type="RefSeq" id="WP_209655673.1">
    <property type="nucleotide sequence ID" value="NZ_JAGJCB010000013.1"/>
</dbReference>
<gene>
    <name evidence="1" type="ORF">J8H85_13165</name>
</gene>
<dbReference type="EMBL" id="JAGJCB010000013">
    <property type="protein sequence ID" value="MBP0904785.1"/>
    <property type="molecule type" value="Genomic_DNA"/>
</dbReference>